<proteinExistence type="predicted"/>
<evidence type="ECO:0000313" key="1">
    <source>
        <dbReference type="EMBL" id="KAI3742571.1"/>
    </source>
</evidence>
<dbReference type="EMBL" id="CM042037">
    <property type="protein sequence ID" value="KAI3742571.1"/>
    <property type="molecule type" value="Genomic_DNA"/>
</dbReference>
<evidence type="ECO:0000313" key="2">
    <source>
        <dbReference type="Proteomes" id="UP001056120"/>
    </source>
</evidence>
<gene>
    <name evidence="1" type="ORF">L1987_60257</name>
</gene>
<name>A0ACB9D8C8_9ASTR</name>
<organism evidence="1 2">
    <name type="scientific">Smallanthus sonchifolius</name>
    <dbReference type="NCBI Taxonomy" id="185202"/>
    <lineage>
        <taxon>Eukaryota</taxon>
        <taxon>Viridiplantae</taxon>
        <taxon>Streptophyta</taxon>
        <taxon>Embryophyta</taxon>
        <taxon>Tracheophyta</taxon>
        <taxon>Spermatophyta</taxon>
        <taxon>Magnoliopsida</taxon>
        <taxon>eudicotyledons</taxon>
        <taxon>Gunneridae</taxon>
        <taxon>Pentapetalae</taxon>
        <taxon>asterids</taxon>
        <taxon>campanulids</taxon>
        <taxon>Asterales</taxon>
        <taxon>Asteraceae</taxon>
        <taxon>Asteroideae</taxon>
        <taxon>Heliantheae alliance</taxon>
        <taxon>Millerieae</taxon>
        <taxon>Smallanthus</taxon>
    </lineage>
</organism>
<accession>A0ACB9D8C8</accession>
<comment type="caution">
    <text evidence="1">The sequence shown here is derived from an EMBL/GenBank/DDBJ whole genome shotgun (WGS) entry which is preliminary data.</text>
</comment>
<keyword evidence="2" id="KW-1185">Reference proteome</keyword>
<reference evidence="1 2" key="2">
    <citation type="journal article" date="2022" name="Mol. Ecol. Resour.">
        <title>The genomes of chicory, endive, great burdock and yacon provide insights into Asteraceae paleo-polyploidization history and plant inulin production.</title>
        <authorList>
            <person name="Fan W."/>
            <person name="Wang S."/>
            <person name="Wang H."/>
            <person name="Wang A."/>
            <person name="Jiang F."/>
            <person name="Liu H."/>
            <person name="Zhao H."/>
            <person name="Xu D."/>
            <person name="Zhang Y."/>
        </authorList>
    </citation>
    <scope>NUCLEOTIDE SEQUENCE [LARGE SCALE GENOMIC DNA]</scope>
    <source>
        <strain evidence="2">cv. Yunnan</strain>
        <tissue evidence="1">Leaves</tissue>
    </source>
</reference>
<protein>
    <submittedName>
        <fullName evidence="1">Uncharacterized protein</fullName>
    </submittedName>
</protein>
<sequence>MHHWIFIPEMIQRLALQEKNELHYGALQDEIYQLQKSQDLAERTAASVDQIRGDLQVTDDVHNNVVDLVLGMKNEMANLTRKVEVAEQHATKSGETIAAMMTRFIKHR</sequence>
<dbReference type="Proteomes" id="UP001056120">
    <property type="component" value="Linkage Group LG20"/>
</dbReference>
<reference evidence="2" key="1">
    <citation type="journal article" date="2022" name="Mol. Ecol. Resour.">
        <title>The genomes of chicory, endive, great burdock and yacon provide insights into Asteraceae palaeo-polyploidization history and plant inulin production.</title>
        <authorList>
            <person name="Fan W."/>
            <person name="Wang S."/>
            <person name="Wang H."/>
            <person name="Wang A."/>
            <person name="Jiang F."/>
            <person name="Liu H."/>
            <person name="Zhao H."/>
            <person name="Xu D."/>
            <person name="Zhang Y."/>
        </authorList>
    </citation>
    <scope>NUCLEOTIDE SEQUENCE [LARGE SCALE GENOMIC DNA]</scope>
    <source>
        <strain evidence="2">cv. Yunnan</strain>
    </source>
</reference>